<gene>
    <name evidence="4" type="ORF">MGAL_10B083077</name>
</gene>
<keyword evidence="1" id="KW-0863">Zinc-finger</keyword>
<evidence type="ECO:0000259" key="3">
    <source>
        <dbReference type="PROSITE" id="PS50119"/>
    </source>
</evidence>
<name>A0A8B6GMZ5_MYTGA</name>
<accession>A0A8B6GMZ5</accession>
<dbReference type="EMBL" id="UYJE01008708">
    <property type="protein sequence ID" value="VDI66388.1"/>
    <property type="molecule type" value="Genomic_DNA"/>
</dbReference>
<proteinExistence type="predicted"/>
<dbReference type="GO" id="GO:0008270">
    <property type="term" value="F:zinc ion binding"/>
    <property type="evidence" value="ECO:0007669"/>
    <property type="project" value="UniProtKB-KW"/>
</dbReference>
<dbReference type="SUPFAM" id="SSF101898">
    <property type="entry name" value="NHL repeat"/>
    <property type="match status" value="1"/>
</dbReference>
<dbReference type="Proteomes" id="UP000596742">
    <property type="component" value="Unassembled WGS sequence"/>
</dbReference>
<dbReference type="AlphaFoldDB" id="A0A8B6GMZ5"/>
<organism evidence="4 5">
    <name type="scientific">Mytilus galloprovincialis</name>
    <name type="common">Mediterranean mussel</name>
    <dbReference type="NCBI Taxonomy" id="29158"/>
    <lineage>
        <taxon>Eukaryota</taxon>
        <taxon>Metazoa</taxon>
        <taxon>Spiralia</taxon>
        <taxon>Lophotrochozoa</taxon>
        <taxon>Mollusca</taxon>
        <taxon>Bivalvia</taxon>
        <taxon>Autobranchia</taxon>
        <taxon>Pteriomorphia</taxon>
        <taxon>Mytilida</taxon>
        <taxon>Mytiloidea</taxon>
        <taxon>Mytilidae</taxon>
        <taxon>Mytilinae</taxon>
        <taxon>Mytilus</taxon>
    </lineage>
</organism>
<dbReference type="Gene3D" id="3.30.160.60">
    <property type="entry name" value="Classic Zinc Finger"/>
    <property type="match status" value="1"/>
</dbReference>
<evidence type="ECO:0000256" key="1">
    <source>
        <dbReference type="PROSITE-ProRule" id="PRU00024"/>
    </source>
</evidence>
<dbReference type="PROSITE" id="PS50119">
    <property type="entry name" value="ZF_BBOX"/>
    <property type="match status" value="1"/>
</dbReference>
<keyword evidence="1" id="KW-0862">Zinc</keyword>
<keyword evidence="2" id="KW-0175">Coiled coil</keyword>
<comment type="caution">
    <text evidence="4">The sequence shown here is derived from an EMBL/GenBank/DDBJ whole genome shotgun (WGS) entry which is preliminary data.</text>
</comment>
<dbReference type="InterPro" id="IPR000315">
    <property type="entry name" value="Znf_B-box"/>
</dbReference>
<keyword evidence="5" id="KW-1185">Reference proteome</keyword>
<evidence type="ECO:0000313" key="4">
    <source>
        <dbReference type="EMBL" id="VDI66388.1"/>
    </source>
</evidence>
<sequence length="556" mass="63704">MATAGFCDQCSEWNKSLSATKYCFDCEERLCADCAETHDLFKSLTSHNVIDLSSVDSNNLTFAMKHCNFHSNTVLDCYCIDHQIVCCKNCIRHNHRKCQNVLPLEHASKDVKSSALFFDIVQNMKHMIKTLTDLIDNRESNLQRLAKSKSFIRKQIRKVKSRLLKQIDNLEIDLQAKLSNLKRNHAIEINKQKEDILHVLDSLKATGNEINFLKDHGSTTQLFIALHQQEPIIHSTDEKVLQMVSNSKEIDITFDEKKEIKIESFEPLSDTFNPCQVQYTSRKFQQAQSMAEPTQIMVEQTKRITEFQIDTELKLKFRVNYNITDLSITDDDKLLLANCSPSVSKLYVYRDCTNYETEINFYCNLFGVAVIPGMDRAVVTLPSKMSIQFINTKQMTKSNIVNVKFECCGITAGRDKIYVGGTYGTIKTLDTNGTILKSIKNGSGIIYFILHDDIREQFIIRCHNKLLCVNFDGTQVYSADASGVAGVTRDRRNNFYFGNYHTNTIQRLSPDWIDCATLLNEVDAINHPYGMCFNNDFSKLFVVNNFLKSVFVYTFK</sequence>
<keyword evidence="1" id="KW-0479">Metal-binding</keyword>
<dbReference type="PANTHER" id="PTHR25462:SF296">
    <property type="entry name" value="MEIOTIC P26, ISOFORM F"/>
    <property type="match status" value="1"/>
</dbReference>
<dbReference type="PANTHER" id="PTHR25462">
    <property type="entry name" value="BONUS, ISOFORM C-RELATED"/>
    <property type="match status" value="1"/>
</dbReference>
<feature type="domain" description="B box-type" evidence="3">
    <location>
        <begin position="2"/>
        <end position="52"/>
    </location>
</feature>
<dbReference type="InterPro" id="IPR047153">
    <property type="entry name" value="TRIM45/56/19-like"/>
</dbReference>
<evidence type="ECO:0000256" key="2">
    <source>
        <dbReference type="SAM" id="Coils"/>
    </source>
</evidence>
<reference evidence="4" key="1">
    <citation type="submission" date="2018-11" db="EMBL/GenBank/DDBJ databases">
        <authorList>
            <person name="Alioto T."/>
            <person name="Alioto T."/>
        </authorList>
    </citation>
    <scope>NUCLEOTIDE SEQUENCE</scope>
</reference>
<evidence type="ECO:0000313" key="5">
    <source>
        <dbReference type="Proteomes" id="UP000596742"/>
    </source>
</evidence>
<dbReference type="OrthoDB" id="6123655at2759"/>
<feature type="coiled-coil region" evidence="2">
    <location>
        <begin position="153"/>
        <end position="184"/>
    </location>
</feature>
<protein>
    <recommendedName>
        <fullName evidence="3">B box-type domain-containing protein</fullName>
    </recommendedName>
</protein>